<evidence type="ECO:0000259" key="2">
    <source>
        <dbReference type="PROSITE" id="PS51688"/>
    </source>
</evidence>
<evidence type="ECO:0000256" key="1">
    <source>
        <dbReference type="SAM" id="Coils"/>
    </source>
</evidence>
<dbReference type="RefSeq" id="WP_114705537.1">
    <property type="nucleotide sequence ID" value="NZ_QDKL01000001.1"/>
</dbReference>
<comment type="caution">
    <text evidence="3">The sequence shown here is derived from an EMBL/GenBank/DDBJ whole genome shotgun (WGS) entry which is preliminary data.</text>
</comment>
<proteinExistence type="predicted"/>
<dbReference type="InterPro" id="IPR030392">
    <property type="entry name" value="S74_ICA"/>
</dbReference>
<name>A0ABY0II09_9BACT</name>
<dbReference type="PROSITE" id="PS51688">
    <property type="entry name" value="ICA"/>
    <property type="match status" value="1"/>
</dbReference>
<evidence type="ECO:0000313" key="4">
    <source>
        <dbReference type="Proteomes" id="UP000443582"/>
    </source>
</evidence>
<feature type="coiled-coil region" evidence="1">
    <location>
        <begin position="1250"/>
        <end position="1294"/>
    </location>
</feature>
<protein>
    <recommendedName>
        <fullName evidence="2">Peptidase S74 domain-containing protein</fullName>
    </recommendedName>
</protein>
<gene>
    <name evidence="3" type="ORF">DAY19_02130</name>
</gene>
<dbReference type="EMBL" id="QDKL01000001">
    <property type="protein sequence ID" value="RZF22592.1"/>
    <property type="molecule type" value="Genomic_DNA"/>
</dbReference>
<dbReference type="Proteomes" id="UP000443582">
    <property type="component" value="Unassembled WGS sequence"/>
</dbReference>
<keyword evidence="1" id="KW-0175">Coiled coil</keyword>
<organism evidence="3 4">
    <name type="scientific">Halobacteriovorax vibrionivorans</name>
    <dbReference type="NCBI Taxonomy" id="2152716"/>
    <lineage>
        <taxon>Bacteria</taxon>
        <taxon>Pseudomonadati</taxon>
        <taxon>Bdellovibrionota</taxon>
        <taxon>Bacteriovoracia</taxon>
        <taxon>Bacteriovoracales</taxon>
        <taxon>Halobacteriovoraceae</taxon>
        <taxon>Halobacteriovorax</taxon>
    </lineage>
</organism>
<dbReference type="CDD" id="cd14686">
    <property type="entry name" value="bZIP"/>
    <property type="match status" value="1"/>
</dbReference>
<feature type="domain" description="Peptidase S74" evidence="2">
    <location>
        <begin position="1161"/>
        <end position="1257"/>
    </location>
</feature>
<reference evidence="4" key="1">
    <citation type="journal article" date="2019" name="Int. J. Syst. Evol. Microbiol.">
        <title>Halobacteriovorax valvorus sp. nov., a novel prokaryotic predator isolated from coastal seawater of China.</title>
        <authorList>
            <person name="Chen M.-X."/>
        </authorList>
    </citation>
    <scope>NUCLEOTIDE SEQUENCE [LARGE SCALE GENOMIC DNA]</scope>
    <source>
        <strain evidence="4">BL9</strain>
    </source>
</reference>
<sequence length="1294" mass="135569">MNVGEKLIYSLVISLSLILSSNIGASTDLIGYSGRLVQTDGTPITGTVDLRFEVFNSTGPTLLETININSVTLSNGIYSTELVIPNYQTHVEDLTGSETLLIRVTDVTNGLTFDYQKILSVPMAFYANKAVTADSIANAAITPDSLDFVGGCLDNQVLIKSGNQFDCINQTAALTVDSTLVNNAGVLGQATVGTAGTYTSVTVDQYGRVTSGSNPEVGSADITDGSIVDADISSTAAISWSKINAPTIDKTYVGLGNVLNVAQIPASDLDNSGTLDSSTQVPSELAVKGYVDTYADAKVIDDMSGTQTTIAPSVNSVKNYVTTEIGNVNQTQWTTTGSDIYYNSGNVGVGTTTPTYPLHVQNATWAEIGIEGTTSAAGASLNLLGHEDKKSAIRMQTGNSAASYWDIMAFGSNSVATSSQNELHFNFFNGANNTALVLEGNTGNIGVGTAAPTQKLTVDGNINVTTTNDICIDGGNCLSTVGSGDGTVTSVSTGTGLTGGPITTTGTINVDVGTSANQIPQIGAGGKLADSIINYNPAIDVALTGFTNGTASSVVATDTVLQAFGKVQAQLDAHASSIAGNAITDTDDVAEGTTNLYFSNTRAQTAAVVNSTAGSETVQAPSVDAMKSYVLAQTGAINESQWTTTGSDIYFNTGDVGVGTTTPTAKMDITGDISLNTAEYQWAQRISLPHADASVGNRALLTLTPGVQNTKVIIRSVRTTADSSSIINMEFDVAFTNGGNTFKVVSANISNNFVGYQWYFDSSTQTASLRFGQSGNSFAYNVYISSTKPNIPTLTVDAGTPPTGVAMTPDYIINSNGNDFKITKNGVDEFNILSSGNIGIGTTTPTQKLTVDGGMNVTTGNDICIDGSGCLSTVVAASGEQNTASSAGGASLVLAKSGTDLPFKGLTATSDIALTENANDIQIGVNTSNGANELLRLDGSGRVPSSVVDGTTVLNTPLTGYTVGTNSVLAATDTVLDAYGKLQAQINANYTAITGLDTDDVAEGTNLYFTTARAQTAAVVNSTAGTETTQAPSVSAVKNYVTTQMGTINQSQWTTNGSNIYFNTGNVGIGTTTPQNLLHVSGALNSHIYLEDRSGGVDNKIWSFNNNDGVLYLGQRNDDASYKNTHMTIDTLGNIGVGTITPSEKLHVAGNVIAASYLYTSDERFKENVETIIDPLHKVRSLRGVTFDWKTDEFPDRNFPQEKTVGFIAQEVEKVQPELVKTSKDGYKSVQYGNITALLVEAVKSISEQLDKLFSNDEEVKREIASLKEENEQLKAEMQEMRAAIKELQKANKE</sequence>
<accession>A0ABY0II09</accession>
<dbReference type="Pfam" id="PF13884">
    <property type="entry name" value="Peptidase_S74"/>
    <property type="match status" value="1"/>
</dbReference>
<evidence type="ECO:0000313" key="3">
    <source>
        <dbReference type="EMBL" id="RZF22592.1"/>
    </source>
</evidence>
<keyword evidence="4" id="KW-1185">Reference proteome</keyword>